<evidence type="ECO:0000313" key="1">
    <source>
        <dbReference type="EMBL" id="KAH9314271.1"/>
    </source>
</evidence>
<dbReference type="AlphaFoldDB" id="A0AA38L7I1"/>
<keyword evidence="2" id="KW-1185">Reference proteome</keyword>
<comment type="caution">
    <text evidence="1">The sequence shown here is derived from an EMBL/GenBank/DDBJ whole genome shotgun (WGS) entry which is preliminary data.</text>
</comment>
<dbReference type="EMBL" id="JAHRHJ020000005">
    <property type="protein sequence ID" value="KAH9314271.1"/>
    <property type="molecule type" value="Genomic_DNA"/>
</dbReference>
<feature type="non-terminal residue" evidence="1">
    <location>
        <position position="66"/>
    </location>
</feature>
<organism evidence="1 2">
    <name type="scientific">Taxus chinensis</name>
    <name type="common">Chinese yew</name>
    <name type="synonym">Taxus wallichiana var. chinensis</name>
    <dbReference type="NCBI Taxonomy" id="29808"/>
    <lineage>
        <taxon>Eukaryota</taxon>
        <taxon>Viridiplantae</taxon>
        <taxon>Streptophyta</taxon>
        <taxon>Embryophyta</taxon>
        <taxon>Tracheophyta</taxon>
        <taxon>Spermatophyta</taxon>
        <taxon>Pinopsida</taxon>
        <taxon>Pinidae</taxon>
        <taxon>Conifers II</taxon>
        <taxon>Cupressales</taxon>
        <taxon>Taxaceae</taxon>
        <taxon>Taxus</taxon>
    </lineage>
</organism>
<accession>A0AA38L7I1</accession>
<name>A0AA38L7I1_TAXCH</name>
<proteinExistence type="predicted"/>
<reference evidence="1 2" key="1">
    <citation type="journal article" date="2021" name="Nat. Plants">
        <title>The Taxus genome provides insights into paclitaxel biosynthesis.</title>
        <authorList>
            <person name="Xiong X."/>
            <person name="Gou J."/>
            <person name="Liao Q."/>
            <person name="Li Y."/>
            <person name="Zhou Q."/>
            <person name="Bi G."/>
            <person name="Li C."/>
            <person name="Du R."/>
            <person name="Wang X."/>
            <person name="Sun T."/>
            <person name="Guo L."/>
            <person name="Liang H."/>
            <person name="Lu P."/>
            <person name="Wu Y."/>
            <person name="Zhang Z."/>
            <person name="Ro D.K."/>
            <person name="Shang Y."/>
            <person name="Huang S."/>
            <person name="Yan J."/>
        </authorList>
    </citation>
    <scope>NUCLEOTIDE SEQUENCE [LARGE SCALE GENOMIC DNA]</scope>
    <source>
        <strain evidence="1">Ta-2019</strain>
    </source>
</reference>
<sequence>AFELIEDETKAGQCLWITSRRGLEYWPTAEEKNKYLVSSQGKNNISYKAQASFKIVPPIPNNFEKV</sequence>
<feature type="non-terminal residue" evidence="1">
    <location>
        <position position="1"/>
    </location>
</feature>
<dbReference type="Proteomes" id="UP000824469">
    <property type="component" value="Unassembled WGS sequence"/>
</dbReference>
<evidence type="ECO:0000313" key="2">
    <source>
        <dbReference type="Proteomes" id="UP000824469"/>
    </source>
</evidence>
<protein>
    <submittedName>
        <fullName evidence="1">Uncharacterized protein</fullName>
    </submittedName>
</protein>
<gene>
    <name evidence="1" type="ORF">KI387_022898</name>
</gene>